<accession>A0A0F9I5K0</accession>
<dbReference type="EMBL" id="LAZR01020385">
    <property type="protein sequence ID" value="KKL89090.1"/>
    <property type="molecule type" value="Genomic_DNA"/>
</dbReference>
<reference evidence="1" key="1">
    <citation type="journal article" date="2015" name="Nature">
        <title>Complex archaea that bridge the gap between prokaryotes and eukaryotes.</title>
        <authorList>
            <person name="Spang A."/>
            <person name="Saw J.H."/>
            <person name="Jorgensen S.L."/>
            <person name="Zaremba-Niedzwiedzka K."/>
            <person name="Martijn J."/>
            <person name="Lind A.E."/>
            <person name="van Eijk R."/>
            <person name="Schleper C."/>
            <person name="Guy L."/>
            <person name="Ettema T.J."/>
        </authorList>
    </citation>
    <scope>NUCLEOTIDE SEQUENCE</scope>
</reference>
<organism evidence="1">
    <name type="scientific">marine sediment metagenome</name>
    <dbReference type="NCBI Taxonomy" id="412755"/>
    <lineage>
        <taxon>unclassified sequences</taxon>
        <taxon>metagenomes</taxon>
        <taxon>ecological metagenomes</taxon>
    </lineage>
</organism>
<proteinExistence type="predicted"/>
<gene>
    <name evidence="1" type="ORF">LCGC14_1918190</name>
</gene>
<protein>
    <submittedName>
        <fullName evidence="1">Uncharacterized protein</fullName>
    </submittedName>
</protein>
<comment type="caution">
    <text evidence="1">The sequence shown here is derived from an EMBL/GenBank/DDBJ whole genome shotgun (WGS) entry which is preliminary data.</text>
</comment>
<evidence type="ECO:0000313" key="1">
    <source>
        <dbReference type="EMBL" id="KKL89090.1"/>
    </source>
</evidence>
<dbReference type="AlphaFoldDB" id="A0A0F9I5K0"/>
<sequence>MKKLIILVLFLLLASPAMAFESGMEAFSPNGAEFVLDSEGRYGSAAVVSIGHTEDGYLETIILFADGSGIRGGGSATAIIFATIGSESLANDINISLVVDDAGQLVGVKLQR</sequence>
<name>A0A0F9I5K0_9ZZZZ</name>